<organism evidence="2 3">
    <name type="scientific">Stephania japonica</name>
    <dbReference type="NCBI Taxonomy" id="461633"/>
    <lineage>
        <taxon>Eukaryota</taxon>
        <taxon>Viridiplantae</taxon>
        <taxon>Streptophyta</taxon>
        <taxon>Embryophyta</taxon>
        <taxon>Tracheophyta</taxon>
        <taxon>Spermatophyta</taxon>
        <taxon>Magnoliopsida</taxon>
        <taxon>Ranunculales</taxon>
        <taxon>Menispermaceae</taxon>
        <taxon>Menispermoideae</taxon>
        <taxon>Cissampelideae</taxon>
        <taxon>Stephania</taxon>
    </lineage>
</organism>
<reference evidence="2 3" key="1">
    <citation type="submission" date="2024-01" db="EMBL/GenBank/DDBJ databases">
        <title>Genome assemblies of Stephania.</title>
        <authorList>
            <person name="Yang L."/>
        </authorList>
    </citation>
    <scope>NUCLEOTIDE SEQUENCE [LARGE SCALE GENOMIC DNA]</scope>
    <source>
        <strain evidence="2">QJT</strain>
        <tissue evidence="2">Leaf</tissue>
    </source>
</reference>
<protein>
    <submittedName>
        <fullName evidence="2">Uncharacterized protein</fullName>
    </submittedName>
</protein>
<name>A0AAP0NR12_9MAGN</name>
<evidence type="ECO:0000256" key="1">
    <source>
        <dbReference type="SAM" id="MobiDB-lite"/>
    </source>
</evidence>
<dbReference type="Proteomes" id="UP001417504">
    <property type="component" value="Unassembled WGS sequence"/>
</dbReference>
<proteinExistence type="predicted"/>
<comment type="caution">
    <text evidence="2">The sequence shown here is derived from an EMBL/GenBank/DDBJ whole genome shotgun (WGS) entry which is preliminary data.</text>
</comment>
<accession>A0AAP0NR12</accession>
<dbReference type="EMBL" id="JBBNAE010000006">
    <property type="protein sequence ID" value="KAK9116677.1"/>
    <property type="molecule type" value="Genomic_DNA"/>
</dbReference>
<sequence length="76" mass="8950">MQMTQTLTCCFLHLDSRPSPRKERAIDRDYTGDPQQPQHQTGVLLKKVEKKMKKRKNNGEGQIRRRDKRAFGVIVR</sequence>
<feature type="compositionally biased region" description="Basic and acidic residues" evidence="1">
    <location>
        <begin position="15"/>
        <end position="31"/>
    </location>
</feature>
<evidence type="ECO:0000313" key="2">
    <source>
        <dbReference type="EMBL" id="KAK9116677.1"/>
    </source>
</evidence>
<dbReference type="AlphaFoldDB" id="A0AAP0NR12"/>
<evidence type="ECO:0000313" key="3">
    <source>
        <dbReference type="Proteomes" id="UP001417504"/>
    </source>
</evidence>
<keyword evidence="3" id="KW-1185">Reference proteome</keyword>
<gene>
    <name evidence="2" type="ORF">Sjap_015624</name>
</gene>
<feature type="region of interest" description="Disordered" evidence="1">
    <location>
        <begin position="15"/>
        <end position="76"/>
    </location>
</feature>